<keyword evidence="9" id="KW-1185">Reference proteome</keyword>
<comment type="function">
    <text evidence="6">Catalyzes the dehydration of the S-form of NAD(P)HX at the expense of ADP, which is converted to AMP. Together with NAD(P)HX epimerase, which catalyzes the epimerization of the S- and R-forms, the enzyme allows the repair of both epimers of NAD(P)HX, a damaged form of NAD(P)H that is a result of enzymatic or heat-dependent hydration.</text>
</comment>
<dbReference type="CDD" id="cd01171">
    <property type="entry name" value="YXKO-related"/>
    <property type="match status" value="1"/>
</dbReference>
<dbReference type="EMBL" id="JANFXK010000016">
    <property type="protein sequence ID" value="MCQ4637776.1"/>
    <property type="molecule type" value="Genomic_DNA"/>
</dbReference>
<comment type="similarity">
    <text evidence="6">Belongs to the NnrD/CARKD family.</text>
</comment>
<dbReference type="Gene3D" id="3.40.1190.20">
    <property type="match status" value="1"/>
</dbReference>
<dbReference type="PANTHER" id="PTHR12592">
    <property type="entry name" value="ATP-DEPENDENT (S)-NAD(P)H-HYDRATE DEHYDRATASE FAMILY MEMBER"/>
    <property type="match status" value="1"/>
</dbReference>
<dbReference type="NCBIfam" id="TIGR00196">
    <property type="entry name" value="yjeF_cterm"/>
    <property type="match status" value="1"/>
</dbReference>
<protein>
    <recommendedName>
        <fullName evidence="6">ADP-dependent (S)-NAD(P)H-hydrate dehydratase</fullName>
        <ecNumber evidence="6">4.2.1.136</ecNumber>
    </recommendedName>
    <alternativeName>
        <fullName evidence="6">ADP-dependent NAD(P)HX dehydratase</fullName>
    </alternativeName>
</protein>
<dbReference type="EC" id="4.2.1.136" evidence="6"/>
<evidence type="ECO:0000313" key="9">
    <source>
        <dbReference type="Proteomes" id="UP001524502"/>
    </source>
</evidence>
<evidence type="ECO:0000313" key="8">
    <source>
        <dbReference type="EMBL" id="MCQ4637776.1"/>
    </source>
</evidence>
<dbReference type="PROSITE" id="PS01049">
    <property type="entry name" value="YJEF_C_1"/>
    <property type="match status" value="1"/>
</dbReference>
<comment type="catalytic activity">
    <reaction evidence="6">
        <text>(6S)-NADHX + ADP = AMP + phosphate + NADH + H(+)</text>
        <dbReference type="Rhea" id="RHEA:32223"/>
        <dbReference type="ChEBI" id="CHEBI:15378"/>
        <dbReference type="ChEBI" id="CHEBI:43474"/>
        <dbReference type="ChEBI" id="CHEBI:57945"/>
        <dbReference type="ChEBI" id="CHEBI:64074"/>
        <dbReference type="ChEBI" id="CHEBI:456215"/>
        <dbReference type="ChEBI" id="CHEBI:456216"/>
        <dbReference type="EC" id="4.2.1.136"/>
    </reaction>
</comment>
<comment type="catalytic activity">
    <reaction evidence="6">
        <text>(6S)-NADPHX + ADP = AMP + phosphate + NADPH + H(+)</text>
        <dbReference type="Rhea" id="RHEA:32235"/>
        <dbReference type="ChEBI" id="CHEBI:15378"/>
        <dbReference type="ChEBI" id="CHEBI:43474"/>
        <dbReference type="ChEBI" id="CHEBI:57783"/>
        <dbReference type="ChEBI" id="CHEBI:64076"/>
        <dbReference type="ChEBI" id="CHEBI:456215"/>
        <dbReference type="ChEBI" id="CHEBI:456216"/>
        <dbReference type="EC" id="4.2.1.136"/>
    </reaction>
</comment>
<feature type="binding site" evidence="6">
    <location>
        <position position="154"/>
    </location>
    <ligand>
        <name>(6S)-NADPHX</name>
        <dbReference type="ChEBI" id="CHEBI:64076"/>
    </ligand>
</feature>
<dbReference type="Proteomes" id="UP001524502">
    <property type="component" value="Unassembled WGS sequence"/>
</dbReference>
<dbReference type="InterPro" id="IPR029056">
    <property type="entry name" value="Ribokinase-like"/>
</dbReference>
<dbReference type="HAMAP" id="MF_01965">
    <property type="entry name" value="NADHX_dehydratase"/>
    <property type="match status" value="1"/>
</dbReference>
<feature type="binding site" evidence="6">
    <location>
        <position position="101"/>
    </location>
    <ligand>
        <name>(6S)-NADPHX</name>
        <dbReference type="ChEBI" id="CHEBI:64076"/>
    </ligand>
</feature>
<dbReference type="PROSITE" id="PS51383">
    <property type="entry name" value="YJEF_C_3"/>
    <property type="match status" value="1"/>
</dbReference>
<keyword evidence="3 6" id="KW-0521">NADP</keyword>
<organism evidence="8 9">
    <name type="scientific">Anaerovorax odorimutans</name>
    <dbReference type="NCBI Taxonomy" id="109327"/>
    <lineage>
        <taxon>Bacteria</taxon>
        <taxon>Bacillati</taxon>
        <taxon>Bacillota</taxon>
        <taxon>Clostridia</taxon>
        <taxon>Peptostreptococcales</taxon>
        <taxon>Anaerovoracaceae</taxon>
        <taxon>Anaerovorax</taxon>
    </lineage>
</organism>
<proteinExistence type="inferred from homology"/>
<sequence>MEKTGLINLEYVNTVIKERPRDIHKGDCGKVLVIAGSVGMAGAAVLCARGALRSGAGLVRISAPGELYPILQVGVPEATCVPRELSLPDLMACDAIAVGPGLGDDGQSAKLIRTILKKYEKTVVLDADGINAVSREGLLDELRETGAKVIMTPHPGEAARLLNYCGIDISELDRPATAQTLAEKTGAICVLKGSGTLVATEDGESYTNTTGNPGMATGGSGDVLTGIIAALAGQKLSPVDCAKAGVFIHGMAGDLCAKSLGETGMTSLDLANMVALAFKQIVGK</sequence>
<evidence type="ECO:0000256" key="3">
    <source>
        <dbReference type="ARBA" id="ARBA00022857"/>
    </source>
</evidence>
<feature type="domain" description="YjeF C-terminal" evidence="7">
    <location>
        <begin position="8"/>
        <end position="281"/>
    </location>
</feature>
<gene>
    <name evidence="6" type="primary">nnrD</name>
    <name evidence="8" type="ORF">NE619_13660</name>
</gene>
<dbReference type="RefSeq" id="WP_256132959.1">
    <property type="nucleotide sequence ID" value="NZ_JANFXK010000016.1"/>
</dbReference>
<evidence type="ECO:0000256" key="5">
    <source>
        <dbReference type="ARBA" id="ARBA00023239"/>
    </source>
</evidence>
<dbReference type="InterPro" id="IPR000631">
    <property type="entry name" value="CARKD"/>
</dbReference>
<keyword evidence="2 6" id="KW-0067">ATP-binding</keyword>
<comment type="caution">
    <text evidence="8">The sequence shown here is derived from an EMBL/GenBank/DDBJ whole genome shotgun (WGS) entry which is preliminary data.</text>
</comment>
<dbReference type="InterPro" id="IPR017953">
    <property type="entry name" value="Carbohydrate_kinase_pred_CS"/>
</dbReference>
<keyword evidence="5 6" id="KW-0456">Lyase</keyword>
<dbReference type="Pfam" id="PF01256">
    <property type="entry name" value="Carb_kinase"/>
    <property type="match status" value="1"/>
</dbReference>
<comment type="cofactor">
    <cofactor evidence="6">
        <name>Mg(2+)</name>
        <dbReference type="ChEBI" id="CHEBI:18420"/>
    </cofactor>
</comment>
<evidence type="ECO:0000259" key="7">
    <source>
        <dbReference type="PROSITE" id="PS51383"/>
    </source>
</evidence>
<evidence type="ECO:0000256" key="4">
    <source>
        <dbReference type="ARBA" id="ARBA00023027"/>
    </source>
</evidence>
<feature type="binding site" evidence="6">
    <location>
        <begin position="192"/>
        <end position="196"/>
    </location>
    <ligand>
        <name>AMP</name>
        <dbReference type="ChEBI" id="CHEBI:456215"/>
    </ligand>
</feature>
<accession>A0ABT1RRE9</accession>
<evidence type="ECO:0000256" key="1">
    <source>
        <dbReference type="ARBA" id="ARBA00022741"/>
    </source>
</evidence>
<dbReference type="PANTHER" id="PTHR12592:SF0">
    <property type="entry name" value="ATP-DEPENDENT (S)-NAD(P)H-HYDRATE DEHYDRATASE"/>
    <property type="match status" value="1"/>
</dbReference>
<comment type="subunit">
    <text evidence="6">Homotetramer.</text>
</comment>
<feature type="binding site" evidence="6">
    <location>
        <position position="43"/>
    </location>
    <ligand>
        <name>(6S)-NADPHX</name>
        <dbReference type="ChEBI" id="CHEBI:64076"/>
    </ligand>
</feature>
<feature type="binding site" evidence="6">
    <location>
        <position position="222"/>
    </location>
    <ligand>
        <name>(6S)-NADPHX</name>
        <dbReference type="ChEBI" id="CHEBI:64076"/>
    </ligand>
</feature>
<evidence type="ECO:0000256" key="2">
    <source>
        <dbReference type="ARBA" id="ARBA00022840"/>
    </source>
</evidence>
<feature type="binding site" evidence="6">
    <location>
        <position position="221"/>
    </location>
    <ligand>
        <name>AMP</name>
        <dbReference type="ChEBI" id="CHEBI:456215"/>
    </ligand>
</feature>
<dbReference type="PROSITE" id="PS01050">
    <property type="entry name" value="YJEF_C_2"/>
    <property type="match status" value="1"/>
</dbReference>
<keyword evidence="1 6" id="KW-0547">Nucleotide-binding</keyword>
<reference evidence="8 9" key="1">
    <citation type="submission" date="2022-06" db="EMBL/GenBank/DDBJ databases">
        <title>Isolation of gut microbiota from human fecal samples.</title>
        <authorList>
            <person name="Pamer E.G."/>
            <person name="Barat B."/>
            <person name="Waligurski E."/>
            <person name="Medina S."/>
            <person name="Paddock L."/>
            <person name="Mostad J."/>
        </authorList>
    </citation>
    <scope>NUCLEOTIDE SEQUENCE [LARGE SCALE GENOMIC DNA]</scope>
    <source>
        <strain evidence="8 9">SL.3.17</strain>
    </source>
</reference>
<name>A0ABT1RRE9_9FIRM</name>
<keyword evidence="4 6" id="KW-0520">NAD</keyword>
<dbReference type="SUPFAM" id="SSF53613">
    <property type="entry name" value="Ribokinase-like"/>
    <property type="match status" value="1"/>
</dbReference>
<evidence type="ECO:0000256" key="6">
    <source>
        <dbReference type="HAMAP-Rule" id="MF_01965"/>
    </source>
</evidence>